<keyword evidence="3" id="KW-0735">Signal-anchor</keyword>
<evidence type="ECO:0000256" key="4">
    <source>
        <dbReference type="ARBA" id="ARBA00022989"/>
    </source>
</evidence>
<evidence type="ECO:0000256" key="1">
    <source>
        <dbReference type="ARBA" id="ARBA00004323"/>
    </source>
</evidence>
<dbReference type="InterPro" id="IPR051292">
    <property type="entry name" value="Xyl/GlcA_transferase"/>
</dbReference>
<dbReference type="GO" id="GO:0042285">
    <property type="term" value="F:xylosyltransferase activity"/>
    <property type="evidence" value="ECO:0007669"/>
    <property type="project" value="TreeGrafter"/>
</dbReference>
<dbReference type="GO" id="GO:0000139">
    <property type="term" value="C:Golgi membrane"/>
    <property type="evidence" value="ECO:0007669"/>
    <property type="project" value="UniProtKB-SubCell"/>
</dbReference>
<keyword evidence="9" id="KW-1185">Reference proteome</keyword>
<keyword evidence="2 8" id="KW-0812">Transmembrane</keyword>
<keyword evidence="5" id="KW-0333">Golgi apparatus</keyword>
<dbReference type="Pfam" id="PF01501">
    <property type="entry name" value="Glyco_transf_8"/>
    <property type="match status" value="1"/>
</dbReference>
<evidence type="ECO:0000256" key="3">
    <source>
        <dbReference type="ARBA" id="ARBA00022968"/>
    </source>
</evidence>
<organism evidence="9 10">
    <name type="scientific">Plectus sambesii</name>
    <dbReference type="NCBI Taxonomy" id="2011161"/>
    <lineage>
        <taxon>Eukaryota</taxon>
        <taxon>Metazoa</taxon>
        <taxon>Ecdysozoa</taxon>
        <taxon>Nematoda</taxon>
        <taxon>Chromadorea</taxon>
        <taxon>Plectida</taxon>
        <taxon>Plectina</taxon>
        <taxon>Plectoidea</taxon>
        <taxon>Plectidae</taxon>
        <taxon>Plectus</taxon>
    </lineage>
</organism>
<dbReference type="WBParaSite" id="PSAMB.scaffold3903size16467.g22831.t1">
    <property type="protein sequence ID" value="PSAMB.scaffold3903size16467.g22831.t1"/>
    <property type="gene ID" value="PSAMB.scaffold3903size16467.g22831"/>
</dbReference>
<reference evidence="10" key="1">
    <citation type="submission" date="2022-11" db="UniProtKB">
        <authorList>
            <consortium name="WormBaseParasite"/>
        </authorList>
    </citation>
    <scope>IDENTIFICATION</scope>
</reference>
<protein>
    <submittedName>
        <fullName evidence="10">Uncharacterized protein</fullName>
    </submittedName>
</protein>
<evidence type="ECO:0000256" key="6">
    <source>
        <dbReference type="ARBA" id="ARBA00023136"/>
    </source>
</evidence>
<proteinExistence type="predicted"/>
<dbReference type="PANTHER" id="PTHR12270">
    <property type="entry name" value="GLYCOSYLTRANSFERASE-RELATED"/>
    <property type="match status" value="1"/>
</dbReference>
<dbReference type="InterPro" id="IPR002495">
    <property type="entry name" value="Glyco_trans_8"/>
</dbReference>
<accession>A0A914WH78</accession>
<dbReference type="AlphaFoldDB" id="A0A914WH78"/>
<dbReference type="PANTHER" id="PTHR12270:SF25">
    <property type="entry name" value="GLYCOSYLTRANSFERASE-LIKE PROTEIN LARGE"/>
    <property type="match status" value="1"/>
</dbReference>
<evidence type="ECO:0000256" key="5">
    <source>
        <dbReference type="ARBA" id="ARBA00023034"/>
    </source>
</evidence>
<comment type="subcellular location">
    <subcellularLocation>
        <location evidence="1">Golgi apparatus membrane</location>
        <topology evidence="1">Single-pass type II membrane protein</topology>
    </subcellularLocation>
</comment>
<keyword evidence="7" id="KW-0325">Glycoprotein</keyword>
<dbReference type="GO" id="GO:0015020">
    <property type="term" value="F:glucuronosyltransferase activity"/>
    <property type="evidence" value="ECO:0007669"/>
    <property type="project" value="TreeGrafter"/>
</dbReference>
<dbReference type="Gene3D" id="3.90.550.10">
    <property type="entry name" value="Spore Coat Polysaccharide Biosynthesis Protein SpsA, Chain A"/>
    <property type="match status" value="1"/>
</dbReference>
<name>A0A914WH78_9BILA</name>
<dbReference type="GO" id="GO:0035269">
    <property type="term" value="P:protein O-linked glycosylation via mannose"/>
    <property type="evidence" value="ECO:0007669"/>
    <property type="project" value="TreeGrafter"/>
</dbReference>
<sequence>MQSCRVAVWAGSGSRRLSVTTSLPAAMRKRRRWTSVLLIVGVLGCLVFVGYLSTCTEVSYFVQLNKFDGSRSPRELARFASSTGCSQTEPDIPECETIHVGIVCAGFDSAARTSTLVKSLLYHRRHPLHLHLVVDNSSHLVLERLFETWQLPAVAVSLYDSEAVVEQVSWIPNRHYSGIYGLLKLTLPDVLPTDLDKVLLVDTDTLFVSDVAQIWKHWRHMDERQALGLVENLSDWYLDKDGG</sequence>
<evidence type="ECO:0000256" key="2">
    <source>
        <dbReference type="ARBA" id="ARBA00022692"/>
    </source>
</evidence>
<keyword evidence="6 8" id="KW-0472">Membrane</keyword>
<evidence type="ECO:0000313" key="10">
    <source>
        <dbReference type="WBParaSite" id="PSAMB.scaffold3903size16467.g22831.t1"/>
    </source>
</evidence>
<dbReference type="Proteomes" id="UP000887566">
    <property type="component" value="Unplaced"/>
</dbReference>
<evidence type="ECO:0000256" key="7">
    <source>
        <dbReference type="ARBA" id="ARBA00023180"/>
    </source>
</evidence>
<evidence type="ECO:0000256" key="8">
    <source>
        <dbReference type="SAM" id="Phobius"/>
    </source>
</evidence>
<dbReference type="InterPro" id="IPR029044">
    <property type="entry name" value="Nucleotide-diphossugar_trans"/>
</dbReference>
<evidence type="ECO:0000313" key="9">
    <source>
        <dbReference type="Proteomes" id="UP000887566"/>
    </source>
</evidence>
<dbReference type="SUPFAM" id="SSF53448">
    <property type="entry name" value="Nucleotide-diphospho-sugar transferases"/>
    <property type="match status" value="1"/>
</dbReference>
<keyword evidence="4 8" id="KW-1133">Transmembrane helix</keyword>
<feature type="transmembrane region" description="Helical" evidence="8">
    <location>
        <begin position="33"/>
        <end position="52"/>
    </location>
</feature>